<dbReference type="OrthoDB" id="10415892at2759"/>
<name>A0A8B7Y3N9_ACAPL</name>
<feature type="compositionally biased region" description="Polar residues" evidence="1">
    <location>
        <begin position="49"/>
        <end position="63"/>
    </location>
</feature>
<reference evidence="3" key="1">
    <citation type="submission" date="2025-08" db="UniProtKB">
        <authorList>
            <consortium name="RefSeq"/>
        </authorList>
    </citation>
    <scope>IDENTIFICATION</scope>
</reference>
<protein>
    <submittedName>
        <fullName evidence="3">Uncharacterized protein LOC110977038</fullName>
    </submittedName>
</protein>
<proteinExistence type="predicted"/>
<feature type="region of interest" description="Disordered" evidence="1">
    <location>
        <begin position="210"/>
        <end position="235"/>
    </location>
</feature>
<evidence type="ECO:0000256" key="1">
    <source>
        <dbReference type="SAM" id="MobiDB-lite"/>
    </source>
</evidence>
<sequence length="408" mass="43996">MHWKQYTDGLCIVGLGGGSSPAYLTRSASTSRASGRLATLQNSQRLFVSPKGRNTSHANQSPASIDDALPEIAPGVPRTIDIDIGVQGKAKTIHPCIVSPRDVGTPVVSDEGPLYRVKQGVSEKTDSKSSTGSELRCPQPAVHHSYPQHALRTRSPASNSVASFGDLSITSVSLSSRTVPSRKSDPEIGSSVKDGESEYLSEILGEYVSLSPSPVKGSPQEATPRGTPKRPSTNYHSKLLHMRSLLRDNGQPSDSVTTQTVDLEKDNIKSFKKLLVLTQIPKTSKSPKSKLSNDSCAVISESSASASSTDSAHRERNMLLGLHQLSRQHTARRNSNPGANRIDADSSVLGPEQPFVQPSPPTMDERPVKTMVDQWLGDCPVVGNRMELDSTKRRIEFSVPSIEEEAET</sequence>
<gene>
    <name evidence="3" type="primary">LOC110977038</name>
</gene>
<dbReference type="AlphaFoldDB" id="A0A8B7Y3N9"/>
<evidence type="ECO:0000313" key="3">
    <source>
        <dbReference type="RefSeq" id="XP_022086496.1"/>
    </source>
</evidence>
<evidence type="ECO:0000313" key="2">
    <source>
        <dbReference type="Proteomes" id="UP000694845"/>
    </source>
</evidence>
<feature type="region of interest" description="Disordered" evidence="1">
    <location>
        <begin position="327"/>
        <end position="366"/>
    </location>
</feature>
<feature type="region of interest" description="Disordered" evidence="1">
    <location>
        <begin position="49"/>
        <end position="68"/>
    </location>
</feature>
<dbReference type="GeneID" id="110977038"/>
<dbReference type="RefSeq" id="XP_022086496.1">
    <property type="nucleotide sequence ID" value="XM_022230804.1"/>
</dbReference>
<organism evidence="2 3">
    <name type="scientific">Acanthaster planci</name>
    <name type="common">Crown-of-thorns starfish</name>
    <dbReference type="NCBI Taxonomy" id="133434"/>
    <lineage>
        <taxon>Eukaryota</taxon>
        <taxon>Metazoa</taxon>
        <taxon>Echinodermata</taxon>
        <taxon>Eleutherozoa</taxon>
        <taxon>Asterozoa</taxon>
        <taxon>Asteroidea</taxon>
        <taxon>Valvatacea</taxon>
        <taxon>Valvatida</taxon>
        <taxon>Acanthasteridae</taxon>
        <taxon>Acanthaster</taxon>
    </lineage>
</organism>
<keyword evidence="2" id="KW-1185">Reference proteome</keyword>
<dbReference type="OMA" id="YPQHALR"/>
<accession>A0A8B7Y3N9</accession>
<feature type="region of interest" description="Disordered" evidence="1">
    <location>
        <begin position="174"/>
        <end position="196"/>
    </location>
</feature>
<feature type="compositionally biased region" description="Polar residues" evidence="1">
    <location>
        <begin position="327"/>
        <end position="338"/>
    </location>
</feature>
<dbReference type="KEGG" id="aplc:110977038"/>
<feature type="region of interest" description="Disordered" evidence="1">
    <location>
        <begin position="109"/>
        <end position="160"/>
    </location>
</feature>
<dbReference type="Proteomes" id="UP000694845">
    <property type="component" value="Unplaced"/>
</dbReference>